<protein>
    <submittedName>
        <fullName evidence="9">Kinase-regulated stress-responsive transcription factor skn7</fullName>
    </submittedName>
</protein>
<gene>
    <name evidence="9" type="primary">SKN7</name>
    <name evidence="9" type="ORF">HK097_006714</name>
</gene>
<accession>A0AAD5WWC9</accession>
<dbReference type="InterPro" id="IPR000232">
    <property type="entry name" value="HSF_DNA-bd"/>
</dbReference>
<dbReference type="EMBL" id="JADGJD010003154">
    <property type="protein sequence ID" value="KAJ3025277.1"/>
    <property type="molecule type" value="Genomic_DNA"/>
</dbReference>
<evidence type="ECO:0000256" key="2">
    <source>
        <dbReference type="ARBA" id="ARBA00023015"/>
    </source>
</evidence>
<dbReference type="GO" id="GO:0005634">
    <property type="term" value="C:nucleus"/>
    <property type="evidence" value="ECO:0007669"/>
    <property type="project" value="UniProtKB-SubCell"/>
</dbReference>
<dbReference type="PRINTS" id="PR00056">
    <property type="entry name" value="HSFDOMAIN"/>
</dbReference>
<dbReference type="AlphaFoldDB" id="A0AAD5WWC9"/>
<keyword evidence="9" id="KW-0418">Kinase</keyword>
<feature type="domain" description="HSF-type DNA-binding" evidence="8">
    <location>
        <begin position="146"/>
        <end position="170"/>
    </location>
</feature>
<keyword evidence="3" id="KW-0238">DNA-binding</keyword>
<dbReference type="SUPFAM" id="SSF46785">
    <property type="entry name" value="Winged helix' DNA-binding domain"/>
    <property type="match status" value="1"/>
</dbReference>
<evidence type="ECO:0000313" key="9">
    <source>
        <dbReference type="EMBL" id="KAJ3025277.1"/>
    </source>
</evidence>
<sequence length="305" mass="34475">MYPQHQPQPQQLQQHAQPYAQQQQRQQQPIPRSATSPAQAELLSVQKGYESLNSPDKDRDGSAAGESQDADNDTAEDGGDADGEGEDVAAQVTVERSGSVPEFVKKLYRMLEESRQSPTAAAIVSWGVHGDSFVVKERTDFERTILPQHFKHNNFASFVRQLNKYDFHKIRNTDDGKIYGDQAWEFQHPKFQYGKPDLLKDIIRKVPSKAKPPTSSALTPSNSSFPTASDLQHSTDLTTELRKDTTDLQSQVDSLTKLQADMATYLQSLSRNYHLVVEEVLNFRKNMAAQDQVIRNLVDYLVRRE</sequence>
<dbReference type="InterPro" id="IPR036390">
    <property type="entry name" value="WH_DNA-bd_sf"/>
</dbReference>
<dbReference type="PROSITE" id="PS00434">
    <property type="entry name" value="HSF_DOMAIN"/>
    <property type="match status" value="1"/>
</dbReference>
<proteinExistence type="inferred from homology"/>
<evidence type="ECO:0000256" key="7">
    <source>
        <dbReference type="SAM" id="MobiDB-lite"/>
    </source>
</evidence>
<keyword evidence="9" id="KW-0808">Transferase</keyword>
<evidence type="ECO:0000256" key="3">
    <source>
        <dbReference type="ARBA" id="ARBA00023125"/>
    </source>
</evidence>
<feature type="compositionally biased region" description="Polar residues" evidence="7">
    <location>
        <begin position="213"/>
        <end position="233"/>
    </location>
</feature>
<evidence type="ECO:0000313" key="10">
    <source>
        <dbReference type="Proteomes" id="UP001212841"/>
    </source>
</evidence>
<dbReference type="Proteomes" id="UP001212841">
    <property type="component" value="Unassembled WGS sequence"/>
</dbReference>
<feature type="compositionally biased region" description="Acidic residues" evidence="7">
    <location>
        <begin position="68"/>
        <end position="84"/>
    </location>
</feature>
<feature type="compositionally biased region" description="Low complexity" evidence="7">
    <location>
        <begin position="1"/>
        <end position="32"/>
    </location>
</feature>
<evidence type="ECO:0000259" key="8">
    <source>
        <dbReference type="PROSITE" id="PS00434"/>
    </source>
</evidence>
<feature type="region of interest" description="Disordered" evidence="7">
    <location>
        <begin position="1"/>
        <end position="84"/>
    </location>
</feature>
<dbReference type="InterPro" id="IPR036388">
    <property type="entry name" value="WH-like_DNA-bd_sf"/>
</dbReference>
<reference evidence="9" key="1">
    <citation type="submission" date="2020-05" db="EMBL/GenBank/DDBJ databases">
        <title>Phylogenomic resolution of chytrid fungi.</title>
        <authorList>
            <person name="Stajich J.E."/>
            <person name="Amses K."/>
            <person name="Simmons R."/>
            <person name="Seto K."/>
            <person name="Myers J."/>
            <person name="Bonds A."/>
            <person name="Quandt C.A."/>
            <person name="Barry K."/>
            <person name="Liu P."/>
            <person name="Grigoriev I."/>
            <person name="Longcore J.E."/>
            <person name="James T.Y."/>
        </authorList>
    </citation>
    <scope>NUCLEOTIDE SEQUENCE</scope>
    <source>
        <strain evidence="9">JEL0318</strain>
    </source>
</reference>
<evidence type="ECO:0000256" key="5">
    <source>
        <dbReference type="ARBA" id="ARBA00023242"/>
    </source>
</evidence>
<name>A0AAD5WWC9_9FUNG</name>
<dbReference type="Gene3D" id="1.10.10.10">
    <property type="entry name" value="Winged helix-like DNA-binding domain superfamily/Winged helix DNA-binding domain"/>
    <property type="match status" value="1"/>
</dbReference>
<dbReference type="GO" id="GO:0003700">
    <property type="term" value="F:DNA-binding transcription factor activity"/>
    <property type="evidence" value="ECO:0007669"/>
    <property type="project" value="InterPro"/>
</dbReference>
<dbReference type="GO" id="GO:0016301">
    <property type="term" value="F:kinase activity"/>
    <property type="evidence" value="ECO:0007669"/>
    <property type="project" value="UniProtKB-KW"/>
</dbReference>
<dbReference type="SMART" id="SM00415">
    <property type="entry name" value="HSF"/>
    <property type="match status" value="1"/>
</dbReference>
<dbReference type="FunFam" id="1.10.10.10:FF:000027">
    <property type="entry name" value="Heat shock transcription factor 1"/>
    <property type="match status" value="1"/>
</dbReference>
<feature type="non-terminal residue" evidence="9">
    <location>
        <position position="1"/>
    </location>
</feature>
<keyword evidence="5" id="KW-0539">Nucleus</keyword>
<evidence type="ECO:0000256" key="1">
    <source>
        <dbReference type="ARBA" id="ARBA00004123"/>
    </source>
</evidence>
<dbReference type="PANTHER" id="PTHR10015">
    <property type="entry name" value="HEAT SHOCK TRANSCRIPTION FACTOR"/>
    <property type="match status" value="1"/>
</dbReference>
<keyword evidence="2" id="KW-0805">Transcription regulation</keyword>
<feature type="region of interest" description="Disordered" evidence="7">
    <location>
        <begin position="208"/>
        <end position="233"/>
    </location>
</feature>
<comment type="subcellular location">
    <subcellularLocation>
        <location evidence="1">Nucleus</location>
    </subcellularLocation>
</comment>
<organism evidence="9 10">
    <name type="scientific">Rhizophlyctis rosea</name>
    <dbReference type="NCBI Taxonomy" id="64517"/>
    <lineage>
        <taxon>Eukaryota</taxon>
        <taxon>Fungi</taxon>
        <taxon>Fungi incertae sedis</taxon>
        <taxon>Chytridiomycota</taxon>
        <taxon>Chytridiomycota incertae sedis</taxon>
        <taxon>Chytridiomycetes</taxon>
        <taxon>Rhizophlyctidales</taxon>
        <taxon>Rhizophlyctidaceae</taxon>
        <taxon>Rhizophlyctis</taxon>
    </lineage>
</organism>
<dbReference type="GO" id="GO:0043565">
    <property type="term" value="F:sequence-specific DNA binding"/>
    <property type="evidence" value="ECO:0007669"/>
    <property type="project" value="InterPro"/>
</dbReference>
<evidence type="ECO:0000256" key="4">
    <source>
        <dbReference type="ARBA" id="ARBA00023163"/>
    </source>
</evidence>
<evidence type="ECO:0000256" key="6">
    <source>
        <dbReference type="RuleBase" id="RU004020"/>
    </source>
</evidence>
<keyword evidence="10" id="KW-1185">Reference proteome</keyword>
<dbReference type="Pfam" id="PF00447">
    <property type="entry name" value="HSF_DNA-bind"/>
    <property type="match status" value="1"/>
</dbReference>
<dbReference type="PANTHER" id="PTHR10015:SF361">
    <property type="entry name" value="TRANSCRIPTION FACTOR SKN7"/>
    <property type="match status" value="1"/>
</dbReference>
<comment type="caution">
    <text evidence="9">The sequence shown here is derived from an EMBL/GenBank/DDBJ whole genome shotgun (WGS) entry which is preliminary data.</text>
</comment>
<keyword evidence="4" id="KW-0804">Transcription</keyword>
<comment type="similarity">
    <text evidence="6">Belongs to the HSF family.</text>
</comment>